<dbReference type="EMBL" id="UGQT01000001">
    <property type="protein sequence ID" value="STZ59262.1"/>
    <property type="molecule type" value="Genomic_DNA"/>
</dbReference>
<dbReference type="InterPro" id="IPR005531">
    <property type="entry name" value="Asp23"/>
</dbReference>
<proteinExistence type="inferred from homology"/>
<dbReference type="Pfam" id="PF03780">
    <property type="entry name" value="Asp23"/>
    <property type="match status" value="1"/>
</dbReference>
<dbReference type="PANTHER" id="PTHR34297">
    <property type="entry name" value="HYPOTHETICAL CYTOSOLIC PROTEIN-RELATED"/>
    <property type="match status" value="1"/>
</dbReference>
<dbReference type="PANTHER" id="PTHR34297:SF3">
    <property type="entry name" value="ALKALINE SHOCK PROTEIN 23"/>
    <property type="match status" value="1"/>
</dbReference>
<evidence type="ECO:0000256" key="1">
    <source>
        <dbReference type="ARBA" id="ARBA00005721"/>
    </source>
</evidence>
<dbReference type="Proteomes" id="UP000254978">
    <property type="component" value="Unassembled WGS sequence"/>
</dbReference>
<accession>A0A378TEM5</accession>
<organism evidence="2 3">
    <name type="scientific">Mycolicibacterium tokaiense</name>
    <dbReference type="NCBI Taxonomy" id="39695"/>
    <lineage>
        <taxon>Bacteria</taxon>
        <taxon>Bacillati</taxon>
        <taxon>Actinomycetota</taxon>
        <taxon>Actinomycetes</taxon>
        <taxon>Mycobacteriales</taxon>
        <taxon>Mycobacteriaceae</taxon>
        <taxon>Mycolicibacterium</taxon>
    </lineage>
</organism>
<name>A0A378TEM5_9MYCO</name>
<protein>
    <submittedName>
        <fullName evidence="2">Protein of uncharacterized function (DUF322)</fullName>
    </submittedName>
</protein>
<dbReference type="AlphaFoldDB" id="A0A378TEM5"/>
<gene>
    <name evidence="2" type="ORF">NCTC10821_02788</name>
</gene>
<comment type="similarity">
    <text evidence="1">Belongs to the asp23 family.</text>
</comment>
<evidence type="ECO:0000313" key="3">
    <source>
        <dbReference type="Proteomes" id="UP000254978"/>
    </source>
</evidence>
<reference evidence="2 3" key="1">
    <citation type="submission" date="2018-06" db="EMBL/GenBank/DDBJ databases">
        <authorList>
            <consortium name="Pathogen Informatics"/>
            <person name="Doyle S."/>
        </authorList>
    </citation>
    <scope>NUCLEOTIDE SEQUENCE [LARGE SCALE GENOMIC DNA]</scope>
    <source>
        <strain evidence="2 3">NCTC10821</strain>
    </source>
</reference>
<evidence type="ECO:0000313" key="2">
    <source>
        <dbReference type="EMBL" id="STZ59262.1"/>
    </source>
</evidence>
<keyword evidence="3" id="KW-1185">Reference proteome</keyword>
<sequence>MLVEPEARGRLTIRDRAVQSIATAAALAADGVHRHGNGLSRVTGRELPRVDTVVAGDHVRADVDIAVEWGRGLLETAAAVRNDVTAALETHSGLVVDGVTVHVAAIIAPDFSRELT</sequence>